<dbReference type="SMART" id="SM00906">
    <property type="entry name" value="Fungal_trans"/>
    <property type="match status" value="1"/>
</dbReference>
<feature type="domain" description="Zn(2)-C6 fungal-type" evidence="8">
    <location>
        <begin position="33"/>
        <end position="64"/>
    </location>
</feature>
<evidence type="ECO:0000256" key="6">
    <source>
        <dbReference type="ARBA" id="ARBA00023242"/>
    </source>
</evidence>
<dbReference type="GO" id="GO:0008270">
    <property type="term" value="F:zinc ion binding"/>
    <property type="evidence" value="ECO:0007669"/>
    <property type="project" value="InterPro"/>
</dbReference>
<evidence type="ECO:0000256" key="5">
    <source>
        <dbReference type="ARBA" id="ARBA00023163"/>
    </source>
</evidence>
<keyword evidence="4" id="KW-0238">DNA-binding</keyword>
<feature type="compositionally biased region" description="Polar residues" evidence="7">
    <location>
        <begin position="100"/>
        <end position="109"/>
    </location>
</feature>
<dbReference type="GO" id="GO:0000981">
    <property type="term" value="F:DNA-binding transcription factor activity, RNA polymerase II-specific"/>
    <property type="evidence" value="ECO:0007669"/>
    <property type="project" value="InterPro"/>
</dbReference>
<dbReference type="PANTHER" id="PTHR47540:SF6">
    <property type="entry name" value="ZN(II)2CYS6 TRANSCRIPTION FACTOR (EUROFUNG)"/>
    <property type="match status" value="1"/>
</dbReference>
<dbReference type="GO" id="GO:0045944">
    <property type="term" value="P:positive regulation of transcription by RNA polymerase II"/>
    <property type="evidence" value="ECO:0007669"/>
    <property type="project" value="TreeGrafter"/>
</dbReference>
<dbReference type="EMBL" id="DF933834">
    <property type="protein sequence ID" value="GAM40325.1"/>
    <property type="molecule type" value="Genomic_DNA"/>
</dbReference>
<dbReference type="GO" id="GO:0005634">
    <property type="term" value="C:nucleus"/>
    <property type="evidence" value="ECO:0007669"/>
    <property type="project" value="UniProtKB-SubCell"/>
</dbReference>
<dbReference type="PANTHER" id="PTHR47540">
    <property type="entry name" value="THIAMINE REPRESSIBLE GENES REGULATORY PROTEIN THI5"/>
    <property type="match status" value="1"/>
</dbReference>
<evidence type="ECO:0000256" key="1">
    <source>
        <dbReference type="ARBA" id="ARBA00004123"/>
    </source>
</evidence>
<dbReference type="InterPro" id="IPR036864">
    <property type="entry name" value="Zn2-C6_fun-type_DNA-bd_sf"/>
</dbReference>
<dbReference type="SUPFAM" id="SSF57701">
    <property type="entry name" value="Zn2/Cys6 DNA-binding domain"/>
    <property type="match status" value="1"/>
</dbReference>
<evidence type="ECO:0000256" key="7">
    <source>
        <dbReference type="SAM" id="MobiDB-lite"/>
    </source>
</evidence>
<dbReference type="AlphaFoldDB" id="A0A0B8N3Y5"/>
<dbReference type="SMART" id="SM00066">
    <property type="entry name" value="GAL4"/>
    <property type="match status" value="1"/>
</dbReference>
<sequence length="713" mass="79287">MPKTIRRESKDGSPVSVEELDDRPSKRQRNSLACLNCHGSKVKCSGGNPCRSCARKPEGTECVYPYRDRKVQVQESYLNWLKQEVALLKGKEVSEEDIVRQSSQRQYTPETLEENDDSPEKIGNVDVDLKNPLIEDKAWFVTDSASWQPIYIGEAACTAFGTRLRQFLNGNEPVAPLSRSKYSKHKAFLRMAAPAPRFEWPNRAYAHLLLKVALRFLGNDYHLMLRKSTIDRMQAIYDTQKLDDPVFVCKLFALFSMGEMYSNRRLGSTKGPDVPGTGYFVQAMSLTQDIHEEASVVYVEALLIISLYSLALNRTKSAYTYAGMALRLCLTLGLHHNVPEGYTISAVEREHRIRVWWSVYIIDRMTSSKLGHPVTVQDSDIDVDLPSMDKLTPSEQEEFSDPSHLIAHVKLARISGDIISDIYGRSSQTKAFVQSVQKILRSLRTWAETLPASVQISQTKPLKYASRNVASLHLCFNQCVILTTRPILFHVFKSCFQGQGATAPSPTTMALADACIHAARSSNGLLTQLWIDAGMAIYGYFDAQYLFSSTIILMMSSILGTHNSDADREAVDTASDIMESIVKDGNLPAAGFYEHFLEIRKVMLEFADRSTNGNGNGPAQPMDHIAELLVMPGGGADIGLDDGDGQQNPLVDNNNNSAFLTQSRLNNPSIEDFLTQVDIHHGVPVGIEMAGNNNISTPGPWSNGLISTGWLFE</sequence>
<feature type="compositionally biased region" description="Basic and acidic residues" evidence="7">
    <location>
        <begin position="1"/>
        <end position="11"/>
    </location>
</feature>
<evidence type="ECO:0000259" key="8">
    <source>
        <dbReference type="PROSITE" id="PS50048"/>
    </source>
</evidence>
<dbReference type="InterPro" id="IPR051711">
    <property type="entry name" value="Stress_Response_Reg"/>
</dbReference>
<feature type="region of interest" description="Disordered" evidence="7">
    <location>
        <begin position="98"/>
        <end position="123"/>
    </location>
</feature>
<organism evidence="9 10">
    <name type="scientific">Talaromyces pinophilus</name>
    <name type="common">Penicillium pinophilum</name>
    <dbReference type="NCBI Taxonomy" id="128442"/>
    <lineage>
        <taxon>Eukaryota</taxon>
        <taxon>Fungi</taxon>
        <taxon>Dikarya</taxon>
        <taxon>Ascomycota</taxon>
        <taxon>Pezizomycotina</taxon>
        <taxon>Eurotiomycetes</taxon>
        <taxon>Eurotiomycetidae</taxon>
        <taxon>Eurotiales</taxon>
        <taxon>Trichocomaceae</taxon>
        <taxon>Talaromyces</taxon>
        <taxon>Talaromyces sect. Talaromyces</taxon>
    </lineage>
</organism>
<dbReference type="PROSITE" id="PS00463">
    <property type="entry name" value="ZN2_CY6_FUNGAL_1"/>
    <property type="match status" value="1"/>
</dbReference>
<evidence type="ECO:0000313" key="10">
    <source>
        <dbReference type="Proteomes" id="UP000053095"/>
    </source>
</evidence>
<evidence type="ECO:0000313" key="9">
    <source>
        <dbReference type="EMBL" id="GAM40325.1"/>
    </source>
</evidence>
<keyword evidence="6" id="KW-0539">Nucleus</keyword>
<dbReference type="CDD" id="cd00067">
    <property type="entry name" value="GAL4"/>
    <property type="match status" value="1"/>
</dbReference>
<dbReference type="InterPro" id="IPR007219">
    <property type="entry name" value="XnlR_reg_dom"/>
</dbReference>
<keyword evidence="3" id="KW-0805">Transcription regulation</keyword>
<feature type="region of interest" description="Disordered" evidence="7">
    <location>
        <begin position="1"/>
        <end position="24"/>
    </location>
</feature>
<dbReference type="InterPro" id="IPR001138">
    <property type="entry name" value="Zn2Cys6_DnaBD"/>
</dbReference>
<dbReference type="PROSITE" id="PS50048">
    <property type="entry name" value="ZN2_CY6_FUNGAL_2"/>
    <property type="match status" value="1"/>
</dbReference>
<dbReference type="GO" id="GO:0043565">
    <property type="term" value="F:sequence-specific DNA binding"/>
    <property type="evidence" value="ECO:0007669"/>
    <property type="project" value="TreeGrafter"/>
</dbReference>
<evidence type="ECO:0000256" key="2">
    <source>
        <dbReference type="ARBA" id="ARBA00022723"/>
    </source>
</evidence>
<keyword evidence="2" id="KW-0479">Metal-binding</keyword>
<comment type="subcellular location">
    <subcellularLocation>
        <location evidence="1">Nucleus</location>
    </subcellularLocation>
</comment>
<dbReference type="Proteomes" id="UP000053095">
    <property type="component" value="Unassembled WGS sequence"/>
</dbReference>
<dbReference type="Pfam" id="PF00172">
    <property type="entry name" value="Zn_clus"/>
    <property type="match status" value="1"/>
</dbReference>
<dbReference type="Gene3D" id="4.10.240.10">
    <property type="entry name" value="Zn(2)-C6 fungal-type DNA-binding domain"/>
    <property type="match status" value="1"/>
</dbReference>
<evidence type="ECO:0000256" key="4">
    <source>
        <dbReference type="ARBA" id="ARBA00023125"/>
    </source>
</evidence>
<gene>
    <name evidence="9" type="ORF">TCE0_038f12593</name>
</gene>
<dbReference type="CDD" id="cd12148">
    <property type="entry name" value="fungal_TF_MHR"/>
    <property type="match status" value="1"/>
</dbReference>
<name>A0A0B8N3Y5_TALPI</name>
<proteinExistence type="predicted"/>
<protein>
    <recommendedName>
        <fullName evidence="8">Zn(2)-C6 fungal-type domain-containing protein</fullName>
    </recommendedName>
</protein>
<keyword evidence="10" id="KW-1185">Reference proteome</keyword>
<dbReference type="Pfam" id="PF04082">
    <property type="entry name" value="Fungal_trans"/>
    <property type="match status" value="1"/>
</dbReference>
<reference evidence="10" key="1">
    <citation type="journal article" date="2015" name="Genome Announc.">
        <title>Draft genome sequence of Talaromyces cellulolyticus strain Y-94, a source of lignocellulosic biomass-degrading enzymes.</title>
        <authorList>
            <person name="Fujii T."/>
            <person name="Koike H."/>
            <person name="Sawayama S."/>
            <person name="Yano S."/>
            <person name="Inoue H."/>
        </authorList>
    </citation>
    <scope>NUCLEOTIDE SEQUENCE [LARGE SCALE GENOMIC DNA]</scope>
    <source>
        <strain evidence="10">Y-94</strain>
    </source>
</reference>
<keyword evidence="5" id="KW-0804">Transcription</keyword>
<evidence type="ECO:0000256" key="3">
    <source>
        <dbReference type="ARBA" id="ARBA00023015"/>
    </source>
</evidence>
<dbReference type="GO" id="GO:0006351">
    <property type="term" value="P:DNA-templated transcription"/>
    <property type="evidence" value="ECO:0007669"/>
    <property type="project" value="InterPro"/>
</dbReference>
<accession>A0A0B8N3Y5</accession>